<comment type="caution">
    <text evidence="6">The sequence shown here is derived from an EMBL/GenBank/DDBJ whole genome shotgun (WGS) entry which is preliminary data.</text>
</comment>
<keyword evidence="3 5" id="KW-1133">Transmembrane helix</keyword>
<proteinExistence type="predicted"/>
<dbReference type="GO" id="GO:0015108">
    <property type="term" value="F:chloride transmembrane transporter activity"/>
    <property type="evidence" value="ECO:0007669"/>
    <property type="project" value="InterPro"/>
</dbReference>
<dbReference type="GO" id="GO:0016020">
    <property type="term" value="C:membrane"/>
    <property type="evidence" value="ECO:0007669"/>
    <property type="project" value="UniProtKB-SubCell"/>
</dbReference>
<feature type="transmembrane region" description="Helical" evidence="5">
    <location>
        <begin position="53"/>
        <end position="71"/>
    </location>
</feature>
<dbReference type="RefSeq" id="WP_037601138.1">
    <property type="nucleotide sequence ID" value="NZ_JADPCF010000008.1"/>
</dbReference>
<feature type="transmembrane region" description="Helical" evidence="5">
    <location>
        <begin position="12"/>
        <end position="33"/>
    </location>
</feature>
<evidence type="ECO:0000256" key="5">
    <source>
        <dbReference type="SAM" id="Phobius"/>
    </source>
</evidence>
<dbReference type="CDD" id="cd03682">
    <property type="entry name" value="ClC_sycA_like"/>
    <property type="match status" value="1"/>
</dbReference>
<organism evidence="6 7">
    <name type="scientific">Streptococcus salivarius</name>
    <dbReference type="NCBI Taxonomy" id="1304"/>
    <lineage>
        <taxon>Bacteria</taxon>
        <taxon>Bacillati</taxon>
        <taxon>Bacillota</taxon>
        <taxon>Bacilli</taxon>
        <taxon>Lactobacillales</taxon>
        <taxon>Streptococcaceae</taxon>
        <taxon>Streptococcus</taxon>
    </lineage>
</organism>
<dbReference type="Gene3D" id="1.10.3080.10">
    <property type="entry name" value="Clc chloride channel"/>
    <property type="match status" value="1"/>
</dbReference>
<gene>
    <name evidence="6" type="ORF">DL07_10265</name>
</gene>
<comment type="subcellular location">
    <subcellularLocation>
        <location evidence="1">Membrane</location>
        <topology evidence="1">Multi-pass membrane protein</topology>
    </subcellularLocation>
</comment>
<feature type="transmembrane region" description="Helical" evidence="5">
    <location>
        <begin position="184"/>
        <end position="204"/>
    </location>
</feature>
<dbReference type="PANTHER" id="PTHR43427">
    <property type="entry name" value="CHLORIDE CHANNEL PROTEIN CLC-E"/>
    <property type="match status" value="1"/>
</dbReference>
<evidence type="ECO:0000313" key="7">
    <source>
        <dbReference type="Proteomes" id="UP000027855"/>
    </source>
</evidence>
<dbReference type="PANTHER" id="PTHR43427:SF12">
    <property type="entry name" value="CHLORIDE TRANSPORTER"/>
    <property type="match status" value="1"/>
</dbReference>
<dbReference type="InterPro" id="IPR001807">
    <property type="entry name" value="ClC"/>
</dbReference>
<evidence type="ECO:0000256" key="2">
    <source>
        <dbReference type="ARBA" id="ARBA00022692"/>
    </source>
</evidence>
<dbReference type="SUPFAM" id="SSF81340">
    <property type="entry name" value="Clc chloride channel"/>
    <property type="match status" value="1"/>
</dbReference>
<dbReference type="PRINTS" id="PR00762">
    <property type="entry name" value="CLCHANNEL"/>
</dbReference>
<protein>
    <submittedName>
        <fullName evidence="6">Voltage-gated chloride channel protein</fullName>
    </submittedName>
</protein>
<dbReference type="InterPro" id="IPR014743">
    <property type="entry name" value="Cl-channel_core"/>
</dbReference>
<dbReference type="Proteomes" id="UP000027855">
    <property type="component" value="Unassembled WGS sequence"/>
</dbReference>
<evidence type="ECO:0000256" key="3">
    <source>
        <dbReference type="ARBA" id="ARBA00022989"/>
    </source>
</evidence>
<feature type="transmembrane region" description="Helical" evidence="5">
    <location>
        <begin position="225"/>
        <end position="246"/>
    </location>
</feature>
<dbReference type="InterPro" id="IPR050368">
    <property type="entry name" value="ClC-type_chloride_channel"/>
</dbReference>
<sequence length="408" mass="43674">MKVRQLSDSQGLSYLHLVMLSLYAILLGVLVGLIDAIFGRVLIGLSEFRDHHLFYLVPALPLAGLLIVYLYQKFAGKAAQGMGLIFKVGHNEEDQVPLRLIPLVTVTTWLTHLFGGSAGREGVAVQLGATVSHAFSRYFKLPNASRIFLTMGMAAGFGGLFQTPIAATFFALEVLTLGQLSLPILVPTLIASFVASTTSHLLGLEKFSHFVSESLTIDLETFIKLALLGLAFGIAGNLFAYLLSLAKKKVASLLPNPYYRVLLGSVVLTCLLLILWKGRYTGLGTNLIALSVGGGTIYPLDWLLKLLLTVFTLSLGFQGGEVTPLFAIGASLGAVLAPVLGLPIPLVAGLGYLSVFGSSTNTLLAPIFIGVEVFGPANAVPYAIVMAFAYLINHKTSIYGQQKMLEMQ</sequence>
<evidence type="ECO:0000313" key="6">
    <source>
        <dbReference type="EMBL" id="KEO46278.1"/>
    </source>
</evidence>
<feature type="transmembrane region" description="Helical" evidence="5">
    <location>
        <begin position="335"/>
        <end position="355"/>
    </location>
</feature>
<dbReference type="EMBL" id="JJMT01000006">
    <property type="protein sequence ID" value="KEO46278.1"/>
    <property type="molecule type" value="Genomic_DNA"/>
</dbReference>
<evidence type="ECO:0000256" key="4">
    <source>
        <dbReference type="ARBA" id="ARBA00023136"/>
    </source>
</evidence>
<name>A0A074IX13_STRSL</name>
<feature type="transmembrane region" description="Helical" evidence="5">
    <location>
        <begin position="258"/>
        <end position="276"/>
    </location>
</feature>
<dbReference type="AlphaFoldDB" id="A0A074IX13"/>
<dbReference type="Pfam" id="PF00654">
    <property type="entry name" value="Voltage_CLC"/>
    <property type="match status" value="1"/>
</dbReference>
<feature type="transmembrane region" description="Helical" evidence="5">
    <location>
        <begin position="283"/>
        <end position="300"/>
    </location>
</feature>
<feature type="transmembrane region" description="Helical" evidence="5">
    <location>
        <begin position="147"/>
        <end position="172"/>
    </location>
</feature>
<reference evidence="6 7" key="1">
    <citation type="submission" date="2014-04" db="EMBL/GenBank/DDBJ databases">
        <title>Variable characteristics of bacteriocin-producing Streptococcus salivarius strains isolated from Malaysian subjects.</title>
        <authorList>
            <person name="Philip K."/>
            <person name="Barbour A."/>
        </authorList>
    </citation>
    <scope>NUCLEOTIDE SEQUENCE [LARGE SCALE GENOMIC DNA]</scope>
    <source>
        <strain evidence="6 7">NU10</strain>
    </source>
</reference>
<accession>A0A074IX13</accession>
<keyword evidence="4 5" id="KW-0472">Membrane</keyword>
<feature type="transmembrane region" description="Helical" evidence="5">
    <location>
        <begin position="367"/>
        <end position="392"/>
    </location>
</feature>
<keyword evidence="2 5" id="KW-0812">Transmembrane</keyword>
<evidence type="ECO:0000256" key="1">
    <source>
        <dbReference type="ARBA" id="ARBA00004141"/>
    </source>
</evidence>